<dbReference type="InterPro" id="IPR002372">
    <property type="entry name" value="PQQ_rpt_dom"/>
</dbReference>
<evidence type="ECO:0000256" key="1">
    <source>
        <dbReference type="ARBA" id="ARBA00001913"/>
    </source>
</evidence>
<keyword evidence="9 14" id="KW-0560">Oxidoreductase</keyword>
<evidence type="ECO:0000256" key="6">
    <source>
        <dbReference type="ARBA" id="ARBA00022729"/>
    </source>
</evidence>
<proteinExistence type="inferred from homology"/>
<dbReference type="NCBIfam" id="TIGR03075">
    <property type="entry name" value="PQQ_enz_alc_DH"/>
    <property type="match status" value="1"/>
</dbReference>
<dbReference type="RefSeq" id="WP_380860895.1">
    <property type="nucleotide sequence ID" value="NZ_JBHRXV010000009.1"/>
</dbReference>
<comment type="caution">
    <text evidence="14">The sequence shown here is derived from an EMBL/GenBank/DDBJ whole genome shotgun (WGS) entry which is preliminary data.</text>
</comment>
<comment type="similarity">
    <text evidence="3">Belongs to the bacterial PQQ dehydrogenase family.</text>
</comment>
<evidence type="ECO:0000259" key="13">
    <source>
        <dbReference type="PROSITE" id="PS51007"/>
    </source>
</evidence>
<keyword evidence="8" id="KW-0634">PQQ</keyword>
<dbReference type="SUPFAM" id="SSF46626">
    <property type="entry name" value="Cytochrome c"/>
    <property type="match status" value="1"/>
</dbReference>
<feature type="domain" description="Cytochrome c" evidence="13">
    <location>
        <begin position="603"/>
        <end position="680"/>
    </location>
</feature>
<evidence type="ECO:0000256" key="5">
    <source>
        <dbReference type="ARBA" id="ARBA00022723"/>
    </source>
</evidence>
<dbReference type="Gene3D" id="2.140.10.10">
    <property type="entry name" value="Quinoprotein alcohol dehydrogenase-like superfamily"/>
    <property type="match status" value="1"/>
</dbReference>
<keyword evidence="6" id="KW-0732">Signal</keyword>
<dbReference type="EMBL" id="JBHRXV010000009">
    <property type="protein sequence ID" value="MFC3712972.1"/>
    <property type="molecule type" value="Genomic_DNA"/>
</dbReference>
<dbReference type="PROSITE" id="PS51007">
    <property type="entry name" value="CYTC"/>
    <property type="match status" value="1"/>
</dbReference>
<comment type="cofactor">
    <cofactor evidence="2">
        <name>pyrroloquinoline quinone</name>
        <dbReference type="ChEBI" id="CHEBI:58442"/>
    </cofactor>
</comment>
<name>A0ABV7XCK5_9SPHN</name>
<evidence type="ECO:0000256" key="9">
    <source>
        <dbReference type="ARBA" id="ARBA00023002"/>
    </source>
</evidence>
<dbReference type="Proteomes" id="UP001595615">
    <property type="component" value="Unassembled WGS sequence"/>
</dbReference>
<keyword evidence="4 12" id="KW-0349">Heme</keyword>
<dbReference type="InterPro" id="IPR017512">
    <property type="entry name" value="PQQ_MeOH/EtOH_DH"/>
</dbReference>
<dbReference type="PANTHER" id="PTHR32303">
    <property type="entry name" value="QUINOPROTEIN ALCOHOL DEHYDROGENASE (CYTOCHROME C)"/>
    <property type="match status" value="1"/>
</dbReference>
<gene>
    <name evidence="14" type="ORF">ACFOMD_10340</name>
</gene>
<dbReference type="SUPFAM" id="SSF50998">
    <property type="entry name" value="Quinoprotein alcohol dehydrogenase-like"/>
    <property type="match status" value="1"/>
</dbReference>
<comment type="cofactor">
    <cofactor evidence="1">
        <name>Ca(2+)</name>
        <dbReference type="ChEBI" id="CHEBI:29108"/>
    </cofactor>
</comment>
<evidence type="ECO:0000256" key="11">
    <source>
        <dbReference type="ARBA" id="ARBA00023157"/>
    </source>
</evidence>
<protein>
    <submittedName>
        <fullName evidence="14">PQQ-dependent dehydrogenase, methanol/ethanol family</fullName>
        <ecNumber evidence="14">1.1.2.-</ecNumber>
    </submittedName>
</protein>
<keyword evidence="11" id="KW-1015">Disulfide bond</keyword>
<dbReference type="CDD" id="cd10279">
    <property type="entry name" value="PQQ_ADH_II"/>
    <property type="match status" value="1"/>
</dbReference>
<dbReference type="Pfam" id="PF01011">
    <property type="entry name" value="PQQ"/>
    <property type="match status" value="2"/>
</dbReference>
<evidence type="ECO:0000313" key="15">
    <source>
        <dbReference type="Proteomes" id="UP001595615"/>
    </source>
</evidence>
<evidence type="ECO:0000256" key="4">
    <source>
        <dbReference type="ARBA" id="ARBA00022617"/>
    </source>
</evidence>
<keyword evidence="10 12" id="KW-0408">Iron</keyword>
<dbReference type="SMART" id="SM00564">
    <property type="entry name" value="PQQ"/>
    <property type="match status" value="5"/>
</dbReference>
<dbReference type="InterPro" id="IPR018391">
    <property type="entry name" value="PQQ_b-propeller_rpt"/>
</dbReference>
<evidence type="ECO:0000313" key="14">
    <source>
        <dbReference type="EMBL" id="MFC3712972.1"/>
    </source>
</evidence>
<sequence length="696" mass="73963">MALLVSACGDKPAGDPFALPQGSDASDWPMHGYGYGEQRYSPLDEIDTQNVSELGLAFAFDDFVVRGRTHRGTQASPIMSDGTLYFTGPWSVVYAVDAKTGAPRWTYDPEVVGAWARHACCDAVNRGVALWKGVVYVATLDGWLVALDAKTGAVKWRVDTFTDRTKSYTITGAPRIAGDKIVIGNGGAEMGVRGYVTAYDAATGKPAWRFFTVPGEGPDEHPEVAMARKTWAPDARWDLGGGGTVWDSMTYDPALGLIYVGVGNGGPWPAWVRNKGKSPDNLFVSSILAIDAKTGRLKWHYQTTPGDSWDYTASQNMILADIEIGGKARQVLMQAPKNGFFYVLDRATGELLSAEKFTNVTWASHVDLKTGRPVLTGSADYSGAPKVVWPSTAGGHNWQPMAFSAQTGLVYIPTLEMPMTFTTQPGDVPLLPGANNTGAKSGPPNPEKDAALMKGLPPFTHQAVLKAWDPRAGKIAWQSEPMPWWSGGVLATSGGLIFSGSTEGALLVNDAKTGKLLKRIDTGLAIMAPPVTYAIDGQQYVAVLAGLGGAMNGRYMKGFAAHTYQNRERLLVFRLGGGAVDLPPAVEKPVPQPIATGLPTDPAILANGGKLYGQYCARCHSPKGAPNGYPNLWNMAPEVEANFDAVVLEGAFADAGMASFSDVLTPADTIAIRAYIAADRRAGPAPQGPAVQGGGH</sequence>
<evidence type="ECO:0000256" key="2">
    <source>
        <dbReference type="ARBA" id="ARBA00001931"/>
    </source>
</evidence>
<keyword evidence="15" id="KW-1185">Reference proteome</keyword>
<dbReference type="InterPro" id="IPR036909">
    <property type="entry name" value="Cyt_c-like_dom_sf"/>
</dbReference>
<dbReference type="InterPro" id="IPR009056">
    <property type="entry name" value="Cyt_c-like_dom"/>
</dbReference>
<dbReference type="GO" id="GO:0016491">
    <property type="term" value="F:oxidoreductase activity"/>
    <property type="evidence" value="ECO:0007669"/>
    <property type="project" value="UniProtKB-KW"/>
</dbReference>
<reference evidence="15" key="1">
    <citation type="journal article" date="2019" name="Int. J. Syst. Evol. Microbiol.">
        <title>The Global Catalogue of Microorganisms (GCM) 10K type strain sequencing project: providing services to taxonomists for standard genome sequencing and annotation.</title>
        <authorList>
            <consortium name="The Broad Institute Genomics Platform"/>
            <consortium name="The Broad Institute Genome Sequencing Center for Infectious Disease"/>
            <person name="Wu L."/>
            <person name="Ma J."/>
        </authorList>
    </citation>
    <scope>NUCLEOTIDE SEQUENCE [LARGE SCALE GENOMIC DNA]</scope>
    <source>
        <strain evidence="15">KCTC 42644</strain>
    </source>
</reference>
<evidence type="ECO:0000256" key="8">
    <source>
        <dbReference type="ARBA" id="ARBA00022891"/>
    </source>
</evidence>
<evidence type="ECO:0000256" key="7">
    <source>
        <dbReference type="ARBA" id="ARBA00022837"/>
    </source>
</evidence>
<dbReference type="InterPro" id="IPR011047">
    <property type="entry name" value="Quinoprotein_ADH-like_sf"/>
</dbReference>
<dbReference type="Pfam" id="PF13442">
    <property type="entry name" value="Cytochrome_CBB3"/>
    <property type="match status" value="1"/>
</dbReference>
<dbReference type="EC" id="1.1.2.-" evidence="14"/>
<evidence type="ECO:0000256" key="3">
    <source>
        <dbReference type="ARBA" id="ARBA00008156"/>
    </source>
</evidence>
<organism evidence="14 15">
    <name type="scientific">Sphingoaurantiacus capsulatus</name>
    <dbReference type="NCBI Taxonomy" id="1771310"/>
    <lineage>
        <taxon>Bacteria</taxon>
        <taxon>Pseudomonadati</taxon>
        <taxon>Pseudomonadota</taxon>
        <taxon>Alphaproteobacteria</taxon>
        <taxon>Sphingomonadales</taxon>
        <taxon>Sphingosinicellaceae</taxon>
        <taxon>Sphingoaurantiacus</taxon>
    </lineage>
</organism>
<keyword evidence="7" id="KW-0106">Calcium</keyword>
<keyword evidence="5 12" id="KW-0479">Metal-binding</keyword>
<evidence type="ECO:0000256" key="12">
    <source>
        <dbReference type="PROSITE-ProRule" id="PRU00433"/>
    </source>
</evidence>
<accession>A0ABV7XCK5</accession>
<dbReference type="Gene3D" id="1.10.760.10">
    <property type="entry name" value="Cytochrome c-like domain"/>
    <property type="match status" value="1"/>
</dbReference>
<evidence type="ECO:0000256" key="10">
    <source>
        <dbReference type="ARBA" id="ARBA00023004"/>
    </source>
</evidence>